<dbReference type="Proteomes" id="UP000663929">
    <property type="component" value="Chromosome"/>
</dbReference>
<sequence>MTDFDFKSVLGYTRNRTLRFSNFVEEVIRRPHDFLQTSSTLLAKAIEYFGFDIVVRAGEPIISYRIFHDIFNKGTNAVFGQEAAIKHLVSAIDSAGKETGPNRGLVLVGPPASGKTNIIDLITEALEEYTKRKSVKLYSFFFEFRGQTGNRSLEVWSSFFHNPLLLFPTVLSKGDTVTRPRQELLEHIKETHKGKVVIPTYYHNACLDKCSLDIMEGLLQNPLNRGKSLYDILEEYVRIEEIVFSNGQATGIANIDDMKQLNVRMRRRDISAEDKSILDQHLPGGDIYQYTGAIVSSNRGLLHIHDAFGTDNSSESDYKPLLMLLGSGKVSVESTQASVDGTVVMTTNLEEMALLEKQLTSSKLLDRIEKVPVNYLLDANSEMDILKRDMAIMESNYEVDPNLLRIAAYYAVMTRLLPPTRKKFLSNWSQRKQMLYNDITVEKKLFLYACQSEDPLATIQKLPHWHPFRNEALKLSLNLYDPESLEKLISRHPDAVSLGESRLFSNEELALIDDEFMRELFREHYPYEGREGISVRQLQNIMRNTISNSDGRKVHVGTFLSQLKRMIKEGAELHHWMSIDHKYKKERKAVPSRKIGRFRLGAGEGDYGDFSGLVKVVQSLYFMIIDQEITEATVDRDPTEIEADLRRYLQYVLLANAIENKAFAHIMVPKFAFIHPNSGEKVDAPDLHYMASLEKVIAPDRDPGHFRREIAQKFLTMQSNGEILIEDGKNVLSSRNDNVIVCFHDLYAKLLSHRRTVEGINAELLRDAFFQKKNNYSYYKTYSVEIRNLVETILENMVKRFGYPDAIALDTVVFALRKQIIDFSEMIS</sequence>
<organism evidence="2 3">
    <name type="scientific">Sulfidibacter corallicola</name>
    <dbReference type="NCBI Taxonomy" id="2818388"/>
    <lineage>
        <taxon>Bacteria</taxon>
        <taxon>Pseudomonadati</taxon>
        <taxon>Acidobacteriota</taxon>
        <taxon>Holophagae</taxon>
        <taxon>Acanthopleuribacterales</taxon>
        <taxon>Acanthopleuribacteraceae</taxon>
        <taxon>Sulfidibacter</taxon>
    </lineage>
</organism>
<dbReference type="RefSeq" id="WP_237382200.1">
    <property type="nucleotide sequence ID" value="NZ_CP071793.1"/>
</dbReference>
<evidence type="ECO:0000313" key="3">
    <source>
        <dbReference type="Proteomes" id="UP000663929"/>
    </source>
</evidence>
<dbReference type="SMART" id="SM00763">
    <property type="entry name" value="AAA_PrkA"/>
    <property type="match status" value="1"/>
</dbReference>
<dbReference type="PANTHER" id="PTHR30267">
    <property type="entry name" value="PROTEIN KINASE PRKA"/>
    <property type="match status" value="1"/>
</dbReference>
<evidence type="ECO:0000313" key="2">
    <source>
        <dbReference type="EMBL" id="QTD52091.1"/>
    </source>
</evidence>
<dbReference type="InterPro" id="IPR010650">
    <property type="entry name" value="PrkA_C"/>
</dbReference>
<protein>
    <recommendedName>
        <fullName evidence="1">PrkA AAA domain-containing protein</fullName>
    </recommendedName>
</protein>
<dbReference type="GO" id="GO:0004672">
    <property type="term" value="F:protein kinase activity"/>
    <property type="evidence" value="ECO:0007669"/>
    <property type="project" value="TreeGrafter"/>
</dbReference>
<keyword evidence="3" id="KW-1185">Reference proteome</keyword>
<dbReference type="AlphaFoldDB" id="A0A8A4TSS1"/>
<dbReference type="InterPro" id="IPR027417">
    <property type="entry name" value="P-loop_NTPase"/>
</dbReference>
<dbReference type="EMBL" id="CP071793">
    <property type="protein sequence ID" value="QTD52091.1"/>
    <property type="molecule type" value="Genomic_DNA"/>
</dbReference>
<evidence type="ECO:0000259" key="1">
    <source>
        <dbReference type="SMART" id="SM00763"/>
    </source>
</evidence>
<gene>
    <name evidence="2" type="ORF">J3U87_06420</name>
</gene>
<dbReference type="InterPro" id="IPR013153">
    <property type="entry name" value="Prk_AAA"/>
</dbReference>
<feature type="domain" description="PrkA AAA" evidence="1">
    <location>
        <begin position="18"/>
        <end position="423"/>
    </location>
</feature>
<dbReference type="Pfam" id="PF06798">
    <property type="entry name" value="PrkA"/>
    <property type="match status" value="1"/>
</dbReference>
<proteinExistence type="predicted"/>
<dbReference type="Gene3D" id="3.40.50.300">
    <property type="entry name" value="P-loop containing nucleotide triphosphate hydrolases"/>
    <property type="match status" value="1"/>
</dbReference>
<reference evidence="2" key="1">
    <citation type="submission" date="2021-03" db="EMBL/GenBank/DDBJ databases">
        <title>Acanthopleuribacteraceae sp. M133.</title>
        <authorList>
            <person name="Wang G."/>
        </authorList>
    </citation>
    <scope>NUCLEOTIDE SEQUENCE</scope>
    <source>
        <strain evidence="2">M133</strain>
    </source>
</reference>
<dbReference type="KEGG" id="scor:J3U87_06420"/>
<dbReference type="PANTHER" id="PTHR30267:SF2">
    <property type="entry name" value="PROTEIN PRKA"/>
    <property type="match status" value="1"/>
</dbReference>
<dbReference type="Pfam" id="PF08298">
    <property type="entry name" value="AAA_PrkA"/>
    <property type="match status" value="1"/>
</dbReference>
<dbReference type="SUPFAM" id="SSF52540">
    <property type="entry name" value="P-loop containing nucleoside triphosphate hydrolases"/>
    <property type="match status" value="2"/>
</dbReference>
<accession>A0A8A4TSS1</accession>
<name>A0A8A4TSS1_SULCO</name>